<dbReference type="GO" id="GO:0005886">
    <property type="term" value="C:plasma membrane"/>
    <property type="evidence" value="ECO:0007669"/>
    <property type="project" value="UniProtKB-SubCell"/>
</dbReference>
<evidence type="ECO:0000256" key="6">
    <source>
        <dbReference type="SAM" id="Phobius"/>
    </source>
</evidence>
<reference evidence="7 8" key="1">
    <citation type="submission" date="2016-10" db="EMBL/GenBank/DDBJ databases">
        <authorList>
            <person name="de Groot N.N."/>
        </authorList>
    </citation>
    <scope>NUCLEOTIDE SEQUENCE [LARGE SCALE GENOMIC DNA]</scope>
    <source>
        <strain evidence="7 8">LMG 18387</strain>
    </source>
</reference>
<dbReference type="RefSeq" id="WP_084307834.1">
    <property type="nucleotide sequence ID" value="NZ_FNDG01000018.1"/>
</dbReference>
<protein>
    <submittedName>
        <fullName evidence="7">Membrane protein involved in the export of O-antigen and teichoic acid</fullName>
    </submittedName>
</protein>
<feature type="transmembrane region" description="Helical" evidence="6">
    <location>
        <begin position="81"/>
        <end position="105"/>
    </location>
</feature>
<accession>A0A1G8L6S4</accession>
<evidence type="ECO:0000256" key="4">
    <source>
        <dbReference type="ARBA" id="ARBA00022989"/>
    </source>
</evidence>
<sequence length="448" mass="48790">MKFVLKPDQVTKAAGLLVGGTALGQVVLLLALPVLTRLYSPENFNVLAIYVAIIGIFSGAICLRFDIAISLPESSGDAWRLMILGIVCAAIFSSFIAVGLSFLLWGFAINVGIESNVFSALVGLGLFSMGAFNSLQMWYVREKKFLSISFVKFSQSIVVVSIQIGAGIWLATAAGLLWGQLASGVVGAFAFIILLRKDPGNFCGLSFQDVRRFFQIYGRFPRYSVFESLANEAASQLPLLLIAFLLGGSEAGYLMLAMRVLQAPIALLGNAISQVYLSQAPLSERKGELATLSKSMLAKLAKVGVGPLLFAAIVAPTVFPIVFGSEWQRAGELVGWMTPWFIFQLLVSPISMSLHVKGKQDIALYLQLAALLMRVSAVLLFYFIFKDFMVEAYALSGLVSYLLYFLVVLNVLGVPIKHSVDLFAEVSVYVFPFICLAFVFLWVVGLFI</sequence>
<feature type="transmembrane region" description="Helical" evidence="6">
    <location>
        <begin position="333"/>
        <end position="350"/>
    </location>
</feature>
<feature type="transmembrane region" description="Helical" evidence="6">
    <location>
        <begin position="426"/>
        <end position="447"/>
    </location>
</feature>
<dbReference type="Proteomes" id="UP000198606">
    <property type="component" value="Unassembled WGS sequence"/>
</dbReference>
<evidence type="ECO:0000256" key="1">
    <source>
        <dbReference type="ARBA" id="ARBA00004651"/>
    </source>
</evidence>
<comment type="subcellular location">
    <subcellularLocation>
        <location evidence="1">Cell membrane</location>
        <topology evidence="1">Multi-pass membrane protein</topology>
    </subcellularLocation>
</comment>
<name>A0A1G8L6S4_9GAMM</name>
<feature type="transmembrane region" description="Helical" evidence="6">
    <location>
        <begin position="177"/>
        <end position="195"/>
    </location>
</feature>
<feature type="transmembrane region" description="Helical" evidence="6">
    <location>
        <begin position="12"/>
        <end position="35"/>
    </location>
</feature>
<keyword evidence="2" id="KW-1003">Cell membrane</keyword>
<evidence type="ECO:0000313" key="7">
    <source>
        <dbReference type="EMBL" id="SDI51414.1"/>
    </source>
</evidence>
<evidence type="ECO:0000313" key="8">
    <source>
        <dbReference type="Proteomes" id="UP000198606"/>
    </source>
</evidence>
<evidence type="ECO:0000256" key="2">
    <source>
        <dbReference type="ARBA" id="ARBA00022475"/>
    </source>
</evidence>
<evidence type="ECO:0000256" key="5">
    <source>
        <dbReference type="ARBA" id="ARBA00023136"/>
    </source>
</evidence>
<feature type="transmembrane region" description="Helical" evidence="6">
    <location>
        <begin position="362"/>
        <end position="385"/>
    </location>
</feature>
<keyword evidence="5 6" id="KW-0472">Membrane</keyword>
<feature type="transmembrane region" description="Helical" evidence="6">
    <location>
        <begin position="300"/>
        <end position="321"/>
    </location>
</feature>
<dbReference type="Pfam" id="PF13440">
    <property type="entry name" value="Polysacc_synt_3"/>
    <property type="match status" value="1"/>
</dbReference>
<dbReference type="PANTHER" id="PTHR30250:SF28">
    <property type="entry name" value="POLYSACCHARIDE BIOSYNTHESIS PROTEIN"/>
    <property type="match status" value="1"/>
</dbReference>
<feature type="transmembrane region" description="Helical" evidence="6">
    <location>
        <begin position="117"/>
        <end position="138"/>
    </location>
</feature>
<keyword evidence="4 6" id="KW-1133">Transmembrane helix</keyword>
<dbReference type="PANTHER" id="PTHR30250">
    <property type="entry name" value="PST FAMILY PREDICTED COLANIC ACID TRANSPORTER"/>
    <property type="match status" value="1"/>
</dbReference>
<proteinExistence type="predicted"/>
<organism evidence="7 8">
    <name type="scientific">Phytopseudomonas flavescens</name>
    <dbReference type="NCBI Taxonomy" id="29435"/>
    <lineage>
        <taxon>Bacteria</taxon>
        <taxon>Pseudomonadati</taxon>
        <taxon>Pseudomonadota</taxon>
        <taxon>Gammaproteobacteria</taxon>
        <taxon>Pseudomonadales</taxon>
        <taxon>Pseudomonadaceae</taxon>
        <taxon>Phytopseudomonas</taxon>
    </lineage>
</organism>
<gene>
    <name evidence="7" type="ORF">SAMN05216588_11868</name>
</gene>
<feature type="transmembrane region" description="Helical" evidence="6">
    <location>
        <begin position="150"/>
        <end position="171"/>
    </location>
</feature>
<feature type="transmembrane region" description="Helical" evidence="6">
    <location>
        <begin position="47"/>
        <end position="69"/>
    </location>
</feature>
<dbReference type="EMBL" id="FNDG01000018">
    <property type="protein sequence ID" value="SDI51414.1"/>
    <property type="molecule type" value="Genomic_DNA"/>
</dbReference>
<feature type="transmembrane region" description="Helical" evidence="6">
    <location>
        <begin position="391"/>
        <end position="414"/>
    </location>
</feature>
<dbReference type="STRING" id="29435.SAMN05216588_11868"/>
<dbReference type="InterPro" id="IPR050833">
    <property type="entry name" value="Poly_Biosynth_Transport"/>
</dbReference>
<dbReference type="AlphaFoldDB" id="A0A1G8L6S4"/>
<evidence type="ECO:0000256" key="3">
    <source>
        <dbReference type="ARBA" id="ARBA00022692"/>
    </source>
</evidence>
<keyword evidence="3 6" id="KW-0812">Transmembrane</keyword>